<protein>
    <submittedName>
        <fullName evidence="3">Uncharacterized protein</fullName>
    </submittedName>
</protein>
<feature type="compositionally biased region" description="Polar residues" evidence="1">
    <location>
        <begin position="81"/>
        <end position="91"/>
    </location>
</feature>
<evidence type="ECO:0000313" key="3">
    <source>
        <dbReference type="EMBL" id="PPR03329.1"/>
    </source>
</evidence>
<reference evidence="3 4" key="1">
    <citation type="journal article" date="2018" name="Evol. Lett.">
        <title>Horizontal gene cluster transfer increased hallucinogenic mushroom diversity.</title>
        <authorList>
            <person name="Reynolds H.T."/>
            <person name="Vijayakumar V."/>
            <person name="Gluck-Thaler E."/>
            <person name="Korotkin H.B."/>
            <person name="Matheny P.B."/>
            <person name="Slot J.C."/>
        </authorList>
    </citation>
    <scope>NUCLEOTIDE SEQUENCE [LARGE SCALE GENOMIC DNA]</scope>
    <source>
        <strain evidence="3 4">2629</strain>
    </source>
</reference>
<keyword evidence="2" id="KW-0472">Membrane</keyword>
<dbReference type="EMBL" id="NHTK01001074">
    <property type="protein sequence ID" value="PPR03329.1"/>
    <property type="molecule type" value="Genomic_DNA"/>
</dbReference>
<name>A0A409YJU6_9AGAR</name>
<dbReference type="OrthoDB" id="3030369at2759"/>
<dbReference type="AlphaFoldDB" id="A0A409YJU6"/>
<accession>A0A409YJU6</accession>
<evidence type="ECO:0000256" key="1">
    <source>
        <dbReference type="SAM" id="MobiDB-lite"/>
    </source>
</evidence>
<feature type="region of interest" description="Disordered" evidence="1">
    <location>
        <begin position="261"/>
        <end position="323"/>
    </location>
</feature>
<keyword evidence="2" id="KW-0812">Transmembrane</keyword>
<feature type="transmembrane region" description="Helical" evidence="2">
    <location>
        <begin position="12"/>
        <end position="29"/>
    </location>
</feature>
<evidence type="ECO:0000256" key="2">
    <source>
        <dbReference type="SAM" id="Phobius"/>
    </source>
</evidence>
<sequence length="354" mass="37358">MNDTDSPSQGSQAIFSIFGANTLVLVTFIRRHDNGPEAIDDNILWKKPPTVQPAPGSRFTATTSLIRTTDRGQGNLDRPQTAETQASTASFPGSEWYPHQSFAPKTTSSPKPRKASSCSWRCIANMPTKQFFAGMIFLAVAMLVTVVGAHNSSNALDGLLRPISIEPSSGTVHRRQGAIPSVPSQCKSTCDPINTILSTGCRPQQCCTESFTKGYFDCFECVADSVGLTDFTDAQTIVDGIITTCAARGISLPVLTFPGQNPSRTLATVAPPSTSNPTTSRTTISNTGDVTSTPDSSTTRISQSTVTSLPTPTTPAPSPATTPGAGFIIRVTRGEVLSGAIAVFSIAKLLQIVL</sequence>
<feature type="transmembrane region" description="Helical" evidence="2">
    <location>
        <begin position="131"/>
        <end position="150"/>
    </location>
</feature>
<evidence type="ECO:0000313" key="4">
    <source>
        <dbReference type="Proteomes" id="UP000284842"/>
    </source>
</evidence>
<feature type="compositionally biased region" description="Polar residues" evidence="1">
    <location>
        <begin position="288"/>
        <end position="306"/>
    </location>
</feature>
<organism evidence="3 4">
    <name type="scientific">Panaeolus cyanescens</name>
    <dbReference type="NCBI Taxonomy" id="181874"/>
    <lineage>
        <taxon>Eukaryota</taxon>
        <taxon>Fungi</taxon>
        <taxon>Dikarya</taxon>
        <taxon>Basidiomycota</taxon>
        <taxon>Agaricomycotina</taxon>
        <taxon>Agaricomycetes</taxon>
        <taxon>Agaricomycetidae</taxon>
        <taxon>Agaricales</taxon>
        <taxon>Agaricineae</taxon>
        <taxon>Galeropsidaceae</taxon>
        <taxon>Panaeolus</taxon>
    </lineage>
</organism>
<dbReference type="InParanoid" id="A0A409YJU6"/>
<keyword evidence="2" id="KW-1133">Transmembrane helix</keyword>
<comment type="caution">
    <text evidence="3">The sequence shown here is derived from an EMBL/GenBank/DDBJ whole genome shotgun (WGS) entry which is preliminary data.</text>
</comment>
<feature type="compositionally biased region" description="Low complexity" evidence="1">
    <location>
        <begin position="271"/>
        <end position="287"/>
    </location>
</feature>
<proteinExistence type="predicted"/>
<keyword evidence="4" id="KW-1185">Reference proteome</keyword>
<feature type="region of interest" description="Disordered" evidence="1">
    <location>
        <begin position="46"/>
        <end position="114"/>
    </location>
</feature>
<dbReference type="Proteomes" id="UP000284842">
    <property type="component" value="Unassembled WGS sequence"/>
</dbReference>
<gene>
    <name evidence="3" type="ORF">CVT24_012605</name>
</gene>